<organism evidence="2 3">
    <name type="scientific">Raoultella ornithinolytica</name>
    <name type="common">Klebsiella ornithinolytica</name>
    <dbReference type="NCBI Taxonomy" id="54291"/>
    <lineage>
        <taxon>Bacteria</taxon>
        <taxon>Pseudomonadati</taxon>
        <taxon>Pseudomonadota</taxon>
        <taxon>Gammaproteobacteria</taxon>
        <taxon>Enterobacterales</taxon>
        <taxon>Enterobacteriaceae</taxon>
        <taxon>Klebsiella/Raoultella group</taxon>
        <taxon>Raoultella</taxon>
    </lineage>
</organism>
<gene>
    <name evidence="2" type="ORF">N2J37_18695</name>
</gene>
<protein>
    <submittedName>
        <fullName evidence="2">Ead/Ea22-like family protein</fullName>
    </submittedName>
</protein>
<name>A0A9Q9MWZ7_RAOOR</name>
<proteinExistence type="predicted"/>
<feature type="coiled-coil region" evidence="1">
    <location>
        <begin position="65"/>
        <end position="103"/>
    </location>
</feature>
<dbReference type="EMBL" id="CP104450">
    <property type="protein sequence ID" value="UXE36566.1"/>
    <property type="molecule type" value="Genomic_DNA"/>
</dbReference>
<sequence length="143" mass="16433">MTTDITELAQREKFEAWFVNDVVGADVNFPAFKDGEYAEGEIYDEQLYFMLQAMWMAWKAANAELVEALEKAQQYAKERDAENQDLMLTVGRLRVEREELESRTVKLPKKNIGWDRDEDDCWNNAIDACTEALTAAGIKVEAE</sequence>
<dbReference type="Pfam" id="PF26207">
    <property type="entry name" value="Phage_phiTE_015"/>
    <property type="match status" value="1"/>
</dbReference>
<evidence type="ECO:0000256" key="1">
    <source>
        <dbReference type="SAM" id="Coils"/>
    </source>
</evidence>
<evidence type="ECO:0000313" key="3">
    <source>
        <dbReference type="Proteomes" id="UP001064206"/>
    </source>
</evidence>
<keyword evidence="1" id="KW-0175">Coiled coil</keyword>
<evidence type="ECO:0000313" key="2">
    <source>
        <dbReference type="EMBL" id="UXE36566.1"/>
    </source>
</evidence>
<accession>A0A9Q9MWZ7</accession>
<reference evidence="2" key="1">
    <citation type="submission" date="2022-09" db="EMBL/GenBank/DDBJ databases">
        <title>Multidrug resistance Raoultella ornithinolytica Strain MQB_Silv_108.</title>
        <authorList>
            <person name="Quintela-Baluja M."/>
        </authorList>
    </citation>
    <scope>NUCLEOTIDE SEQUENCE</scope>
    <source>
        <strain evidence="2">MQB_Silv_108</strain>
    </source>
</reference>
<dbReference type="RefSeq" id="WP_260990248.1">
    <property type="nucleotide sequence ID" value="NZ_CP104450.1"/>
</dbReference>
<dbReference type="Proteomes" id="UP001064206">
    <property type="component" value="Chromosome"/>
</dbReference>
<dbReference type="AlphaFoldDB" id="A0A9Q9MWZ7"/>
<dbReference type="InterPro" id="IPR058601">
    <property type="entry name" value="Phage_phiTE_015-like"/>
</dbReference>